<proteinExistence type="predicted"/>
<name>A0AAD9YW31_9LECA</name>
<feature type="region of interest" description="Disordered" evidence="1">
    <location>
        <begin position="21"/>
        <end position="45"/>
    </location>
</feature>
<evidence type="ECO:0000313" key="3">
    <source>
        <dbReference type="EMBL" id="KAK3167129.1"/>
    </source>
</evidence>
<evidence type="ECO:0000313" key="4">
    <source>
        <dbReference type="Proteomes" id="UP001276659"/>
    </source>
</evidence>
<reference evidence="3" key="1">
    <citation type="submission" date="2022-11" db="EMBL/GenBank/DDBJ databases">
        <title>Chromosomal genome sequence assembly and mating type (MAT) locus characterization of the leprose asexual lichenized fungus Lepraria neglecta (Nyl.) Erichsen.</title>
        <authorList>
            <person name="Allen J.L."/>
            <person name="Pfeffer B."/>
        </authorList>
    </citation>
    <scope>NUCLEOTIDE SEQUENCE</scope>
    <source>
        <strain evidence="3">Allen 5258</strain>
    </source>
</reference>
<dbReference type="Proteomes" id="UP001276659">
    <property type="component" value="Unassembled WGS sequence"/>
</dbReference>
<dbReference type="PANTHER" id="PTHR42339">
    <property type="entry name" value="HISTONE H1"/>
    <property type="match status" value="1"/>
</dbReference>
<feature type="region of interest" description="Disordered" evidence="1">
    <location>
        <begin position="112"/>
        <end position="142"/>
    </location>
</feature>
<accession>A0AAD9YW31</accession>
<evidence type="ECO:0000256" key="1">
    <source>
        <dbReference type="SAM" id="MobiDB-lite"/>
    </source>
</evidence>
<protein>
    <recommendedName>
        <fullName evidence="2">DUF7726 domain-containing protein</fullName>
    </recommendedName>
</protein>
<organism evidence="3 4">
    <name type="scientific">Lepraria neglecta</name>
    <dbReference type="NCBI Taxonomy" id="209136"/>
    <lineage>
        <taxon>Eukaryota</taxon>
        <taxon>Fungi</taxon>
        <taxon>Dikarya</taxon>
        <taxon>Ascomycota</taxon>
        <taxon>Pezizomycotina</taxon>
        <taxon>Lecanoromycetes</taxon>
        <taxon>OSLEUM clade</taxon>
        <taxon>Lecanoromycetidae</taxon>
        <taxon>Lecanorales</taxon>
        <taxon>Lecanorineae</taxon>
        <taxon>Stereocaulaceae</taxon>
        <taxon>Lepraria</taxon>
    </lineage>
</organism>
<gene>
    <name evidence="3" type="ORF">OEA41_010255</name>
</gene>
<sequence length="142" mass="16078">MRLHQRTDTLEAVSDENFPLKRPFSAAENSSDSDDGDDSVSPITESCDAIRRKINNFINFGEMKVNEFQRACNINSNSYGRFMKLKGPYAGDGNQTYEATFRFFERRKKAGIKGPTKKKVKKSKESRTLHVTGVEGEGEEDE</sequence>
<evidence type="ECO:0000259" key="2">
    <source>
        <dbReference type="Pfam" id="PF24852"/>
    </source>
</evidence>
<feature type="domain" description="DUF7726" evidence="2">
    <location>
        <begin position="42"/>
        <end position="113"/>
    </location>
</feature>
<feature type="compositionally biased region" description="Basic residues" evidence="1">
    <location>
        <begin position="112"/>
        <end position="122"/>
    </location>
</feature>
<dbReference type="AlphaFoldDB" id="A0AAD9YW31"/>
<comment type="caution">
    <text evidence="3">The sequence shown here is derived from an EMBL/GenBank/DDBJ whole genome shotgun (WGS) entry which is preliminary data.</text>
</comment>
<dbReference type="PANTHER" id="PTHR42339:SF1">
    <property type="entry name" value="HISTONE H1"/>
    <property type="match status" value="1"/>
</dbReference>
<dbReference type="EMBL" id="JASNWA010000011">
    <property type="protein sequence ID" value="KAK3167129.1"/>
    <property type="molecule type" value="Genomic_DNA"/>
</dbReference>
<dbReference type="Pfam" id="PF24852">
    <property type="entry name" value="DUF7726"/>
    <property type="match status" value="1"/>
</dbReference>
<keyword evidence="4" id="KW-1185">Reference proteome</keyword>
<dbReference type="InterPro" id="IPR056143">
    <property type="entry name" value="DUF7726"/>
</dbReference>